<comment type="caution">
    <text evidence="2">The sequence shown here is derived from an EMBL/GenBank/DDBJ whole genome shotgun (WGS) entry which is preliminary data.</text>
</comment>
<keyword evidence="4" id="KW-1185">Reference proteome</keyword>
<dbReference type="EMBL" id="BAAAHC010000001">
    <property type="protein sequence ID" value="GAA0503380.1"/>
    <property type="molecule type" value="Genomic_DNA"/>
</dbReference>
<reference evidence="1" key="4">
    <citation type="submission" date="2023-12" db="EMBL/GenBank/DDBJ databases">
        <authorList>
            <person name="Sun Q."/>
            <person name="Inoue M."/>
        </authorList>
    </citation>
    <scope>NUCLEOTIDE SEQUENCE</scope>
    <source>
        <strain evidence="1">JCM 10664</strain>
    </source>
</reference>
<dbReference type="AlphaFoldDB" id="A0A917NC78"/>
<evidence type="ECO:0008006" key="5">
    <source>
        <dbReference type="Google" id="ProtNLM"/>
    </source>
</evidence>
<dbReference type="Proteomes" id="UP000597989">
    <property type="component" value="Unassembled WGS sequence"/>
</dbReference>
<evidence type="ECO:0000313" key="1">
    <source>
        <dbReference type="EMBL" id="GAA0503380.1"/>
    </source>
</evidence>
<reference evidence="2" key="3">
    <citation type="submission" date="2020-09" db="EMBL/GenBank/DDBJ databases">
        <authorList>
            <person name="Sun Q."/>
            <person name="Zhou Y."/>
        </authorList>
    </citation>
    <scope>NUCLEOTIDE SEQUENCE</scope>
    <source>
        <strain evidence="2">CGMCC 4.7206</strain>
    </source>
</reference>
<sequence>MTQLLPMVADLPAIAGKHGRPHTRFLELYDDTAYDSNAARKALRDGHHPVPATQGARERLRTQHLPMRREHAIAWLPGFRRLRIRWENLTSRTKHSCSSH</sequence>
<name>A0A917NC78_9PSEU</name>
<proteinExistence type="predicted"/>
<protein>
    <recommendedName>
        <fullName evidence="5">Transposase</fullName>
    </recommendedName>
</protein>
<evidence type="ECO:0000313" key="4">
    <source>
        <dbReference type="Proteomes" id="UP001500220"/>
    </source>
</evidence>
<accession>A0A917NC78</accession>
<reference evidence="1 4" key="2">
    <citation type="journal article" date="2019" name="Int. J. Syst. Evol. Microbiol.">
        <title>The Global Catalogue of Microorganisms (GCM) 10K type strain sequencing project: providing services to taxonomists for standard genome sequencing and annotation.</title>
        <authorList>
            <consortium name="The Broad Institute Genomics Platform"/>
            <consortium name="The Broad Institute Genome Sequencing Center for Infectious Disease"/>
            <person name="Wu L."/>
            <person name="Ma J."/>
        </authorList>
    </citation>
    <scope>NUCLEOTIDE SEQUENCE [LARGE SCALE GENOMIC DNA]</scope>
    <source>
        <strain evidence="1 4">JCM 10664</strain>
    </source>
</reference>
<dbReference type="Proteomes" id="UP001500220">
    <property type="component" value="Unassembled WGS sequence"/>
</dbReference>
<evidence type="ECO:0000313" key="3">
    <source>
        <dbReference type="Proteomes" id="UP000597989"/>
    </source>
</evidence>
<gene>
    <name evidence="1" type="ORF">GCM10009545_01290</name>
    <name evidence="2" type="ORF">GCM10011581_26540</name>
</gene>
<reference evidence="2 3" key="1">
    <citation type="journal article" date="2014" name="Int. J. Syst. Evol. Microbiol.">
        <title>Complete genome sequence of Corynebacterium casei LMG S-19264T (=DSM 44701T), isolated from a smear-ripened cheese.</title>
        <authorList>
            <consortium name="US DOE Joint Genome Institute (JGI-PGF)"/>
            <person name="Walter F."/>
            <person name="Albersmeier A."/>
            <person name="Kalinowski J."/>
            <person name="Ruckert C."/>
        </authorList>
    </citation>
    <scope>NUCLEOTIDE SEQUENCE [LARGE SCALE GENOMIC DNA]</scope>
    <source>
        <strain evidence="2 3">CGMCC 4.7206</strain>
    </source>
</reference>
<organism evidence="2 3">
    <name type="scientific">Saccharopolyspora thermophila</name>
    <dbReference type="NCBI Taxonomy" id="89367"/>
    <lineage>
        <taxon>Bacteria</taxon>
        <taxon>Bacillati</taxon>
        <taxon>Actinomycetota</taxon>
        <taxon>Actinomycetes</taxon>
        <taxon>Pseudonocardiales</taxon>
        <taxon>Pseudonocardiaceae</taxon>
        <taxon>Saccharopolyspora</taxon>
    </lineage>
</organism>
<evidence type="ECO:0000313" key="2">
    <source>
        <dbReference type="EMBL" id="GGI88119.1"/>
    </source>
</evidence>
<dbReference type="EMBL" id="BMMT01000008">
    <property type="protein sequence ID" value="GGI88119.1"/>
    <property type="molecule type" value="Genomic_DNA"/>
</dbReference>